<evidence type="ECO:0000313" key="3">
    <source>
        <dbReference type="Proteomes" id="UP000615755"/>
    </source>
</evidence>
<dbReference type="PANTHER" id="PTHR37809">
    <property type="entry name" value="RIBOSOMAL PROTEIN S12 METHYLTHIOTRANSFERASE ACCESSORY FACTOR YCAO"/>
    <property type="match status" value="1"/>
</dbReference>
<organism evidence="2 3">
    <name type="scientific">Pseudoalteromonas aurantia 208</name>
    <dbReference type="NCBI Taxonomy" id="1314867"/>
    <lineage>
        <taxon>Bacteria</taxon>
        <taxon>Pseudomonadati</taxon>
        <taxon>Pseudomonadota</taxon>
        <taxon>Gammaproteobacteria</taxon>
        <taxon>Alteromonadales</taxon>
        <taxon>Pseudoalteromonadaceae</taxon>
        <taxon>Pseudoalteromonas</taxon>
    </lineage>
</organism>
<dbReference type="Gene3D" id="3.30.40.250">
    <property type="match status" value="1"/>
</dbReference>
<feature type="domain" description="YcaO" evidence="1">
    <location>
        <begin position="267"/>
        <end position="613"/>
    </location>
</feature>
<dbReference type="InterPro" id="IPR003776">
    <property type="entry name" value="YcaO-like_dom"/>
</dbReference>
<dbReference type="NCBIfam" id="TIGR00702">
    <property type="entry name" value="YcaO-type kinase domain"/>
    <property type="match status" value="1"/>
</dbReference>
<protein>
    <recommendedName>
        <fullName evidence="1">YcaO domain-containing protein</fullName>
    </recommendedName>
</protein>
<dbReference type="Gene3D" id="3.30.160.660">
    <property type="match status" value="1"/>
</dbReference>
<dbReference type="PANTHER" id="PTHR37809:SF1">
    <property type="entry name" value="RIBOSOMAL PROTEIN S12 METHYLTHIOTRANSFERASE ACCESSORY FACTOR YCAO"/>
    <property type="match status" value="1"/>
</dbReference>
<proteinExistence type="predicted"/>
<evidence type="ECO:0000313" key="2">
    <source>
        <dbReference type="EMBL" id="MBE0370758.1"/>
    </source>
</evidence>
<keyword evidence="3" id="KW-1185">Reference proteome</keyword>
<gene>
    <name evidence="2" type="ORF">PAUR_b0854</name>
</gene>
<evidence type="ECO:0000259" key="1">
    <source>
        <dbReference type="PROSITE" id="PS51664"/>
    </source>
</evidence>
<accession>A0ABR9EM12</accession>
<name>A0ABR9EM12_9GAMM</name>
<comment type="caution">
    <text evidence="2">The sequence shown here is derived from an EMBL/GenBank/DDBJ whole genome shotgun (WGS) entry which is preliminary data.</text>
</comment>
<dbReference type="EMBL" id="AQGV01000015">
    <property type="protein sequence ID" value="MBE0370758.1"/>
    <property type="molecule type" value="Genomic_DNA"/>
</dbReference>
<dbReference type="Gene3D" id="3.30.1330.230">
    <property type="match status" value="1"/>
</dbReference>
<reference evidence="2 3" key="1">
    <citation type="submission" date="2015-03" db="EMBL/GenBank/DDBJ databases">
        <title>Genome sequence of Pseudoalteromonas aurantia.</title>
        <authorList>
            <person name="Xie B.-B."/>
            <person name="Rong J.-C."/>
            <person name="Qin Q.-L."/>
            <person name="Zhang Y.-Z."/>
        </authorList>
    </citation>
    <scope>NUCLEOTIDE SEQUENCE [LARGE SCALE GENOMIC DNA]</scope>
    <source>
        <strain evidence="2 3">208</strain>
    </source>
</reference>
<dbReference type="RefSeq" id="WP_192509810.1">
    <property type="nucleotide sequence ID" value="NZ_AQGV01000015.1"/>
</dbReference>
<dbReference type="Pfam" id="PF02624">
    <property type="entry name" value="YcaO"/>
    <property type="match status" value="1"/>
</dbReference>
<dbReference type="PROSITE" id="PS51664">
    <property type="entry name" value="YCAO"/>
    <property type="match status" value="1"/>
</dbReference>
<dbReference type="Proteomes" id="UP000615755">
    <property type="component" value="Unassembled WGS sequence"/>
</dbReference>
<sequence length="613" mass="70764">MKYYVKKDSFAFKIKNKLIIIKKNKEFIIPFHDGNLDIKKETNELACDNIEITNLLMEGGVLSKTPPSQSSTIDIQKEVIITKDFLSPEVMKELIKSPNSIILYPTKLNPQFIYPTKNESSLDIYKRAHLKTLKNNPVRKYLHDKGVLISIENEICNLSLSLLKRRGNYGWGYINTLKEEKNEKKQIRKTLPSDKIINFNSGSRIRTIDETLDQINSILDPIFGFVKFHDKYKNETGNNKTYFTTFSENPIEPSSFALENFYYTAMGKGISDKQSKLSSLCEAIERYSSLFVEGDFYTFKKGTELDGKVILPSKLTPYSIKQYIKFKSRMSNYNQSIYETLEYDNQKIAWTKCKDINHNEYWIPLEFIYKNTPFDSKYVKYFHNGGACGNSLDEALLQALLELIERDAVAIWWYNKLNMPKSSTSDVCKKLLSQVNTQISGSFDYWLIDITNDINIPVIAAVAMSKIKKEVVLSFGCHLNISTAKERALTELIQVIEIKDINTSPFSFSNIPIESFLFGSKLSYKTTEIHNYIYLSKALNIVHDKLKTCEINFYYVDQTREELPLHAVKAVAPGLCHLFPYFSAERLYKVPVKIGFLNKEKEENDFNKVELLI</sequence>